<reference evidence="1 2" key="1">
    <citation type="submission" date="2014-02" db="EMBL/GenBank/DDBJ databases">
        <title>The genome sequence of the entomopathogenic fungus Metarhizium robertsii ARSEF 2575.</title>
        <authorList>
            <person name="Giuliano Garisto Donzelli B."/>
            <person name="Roe B.A."/>
            <person name="Macmil S.L."/>
            <person name="Krasnoff S.B."/>
            <person name="Gibson D.M."/>
        </authorList>
    </citation>
    <scope>NUCLEOTIDE SEQUENCE [LARGE SCALE GENOMIC DNA]</scope>
    <source>
        <strain evidence="1 2">ARSEF 2575</strain>
    </source>
</reference>
<organism evidence="1 2">
    <name type="scientific">Metarhizium robertsii</name>
    <dbReference type="NCBI Taxonomy" id="568076"/>
    <lineage>
        <taxon>Eukaryota</taxon>
        <taxon>Fungi</taxon>
        <taxon>Dikarya</taxon>
        <taxon>Ascomycota</taxon>
        <taxon>Pezizomycotina</taxon>
        <taxon>Sordariomycetes</taxon>
        <taxon>Hypocreomycetidae</taxon>
        <taxon>Hypocreales</taxon>
        <taxon>Clavicipitaceae</taxon>
        <taxon>Metarhizium</taxon>
    </lineage>
</organism>
<comment type="caution">
    <text evidence="1">The sequence shown here is derived from an EMBL/GenBank/DDBJ whole genome shotgun (WGS) entry which is preliminary data.</text>
</comment>
<dbReference type="HOGENOM" id="CLU_1532969_0_0_1"/>
<gene>
    <name evidence="1" type="ORF">X797_012247</name>
</gene>
<dbReference type="Gene3D" id="2.60.120.200">
    <property type="match status" value="1"/>
</dbReference>
<proteinExistence type="predicted"/>
<name>A0A014MU99_9HYPO</name>
<dbReference type="Pfam" id="PF26113">
    <property type="entry name" value="GH16_XgeA"/>
    <property type="match status" value="1"/>
</dbReference>
<sequence>MSGEGYYPHISRQDCSVVGDGCGMETRAGQYFGDAFSSIDGGVYAMEWASDGISAWLFSGHGIPEGTTSGSPNPAAWGVPLARFAGGNGSNIDSYFRDNNIMFDTTFCGGWTGNPSVWDSNATCSPWCLRQCLLACQINYAVQEDREFLTRTSVSELLARVGTRTHIHDTDSKSQ</sequence>
<evidence type="ECO:0000313" key="1">
    <source>
        <dbReference type="EMBL" id="EXU94674.1"/>
    </source>
</evidence>
<protein>
    <submittedName>
        <fullName evidence="1">Glycoside hydrolase family 16-like protein</fullName>
    </submittedName>
</protein>
<dbReference type="GO" id="GO:0016787">
    <property type="term" value="F:hydrolase activity"/>
    <property type="evidence" value="ECO:0007669"/>
    <property type="project" value="UniProtKB-KW"/>
</dbReference>
<dbReference type="EMBL" id="JELW01000185">
    <property type="protein sequence ID" value="EXU94674.1"/>
    <property type="molecule type" value="Genomic_DNA"/>
</dbReference>
<dbReference type="SUPFAM" id="SSF49899">
    <property type="entry name" value="Concanavalin A-like lectins/glucanases"/>
    <property type="match status" value="1"/>
</dbReference>
<dbReference type="AlphaFoldDB" id="A0A014MU99"/>
<dbReference type="InterPro" id="IPR013320">
    <property type="entry name" value="ConA-like_dom_sf"/>
</dbReference>
<evidence type="ECO:0000313" key="2">
    <source>
        <dbReference type="Proteomes" id="UP000030151"/>
    </source>
</evidence>
<dbReference type="Proteomes" id="UP000030151">
    <property type="component" value="Unassembled WGS sequence"/>
</dbReference>
<keyword evidence="1" id="KW-0378">Hydrolase</keyword>
<dbReference type="eggNOG" id="ENOG502QUM3">
    <property type="taxonomic scope" value="Eukaryota"/>
</dbReference>
<accession>A0A014MU99</accession>